<keyword evidence="4" id="KW-1185">Reference proteome</keyword>
<accession>A0ABP0EPB4</accession>
<proteinExistence type="inferred from homology"/>
<sequence>MPIAHSLNKVSKSISKSKGSLHIKGRKFKQLNRATLRDQKLNDRKLKAKDIRDKGLLSVKFLQEAIRNRPERDVFTLDDMKLFIEGYISRYDEELETLRHDRRPGRPATSRQQILEEKVKHERQIYETGFKIPDLSNKDTVEKLRLWTGSSGGTTVMKFVHISKDMTVLPTAEVEMS</sequence>
<dbReference type="Proteomes" id="UP001497600">
    <property type="component" value="Chromosome H"/>
</dbReference>
<dbReference type="Gene3D" id="1.20.1440.170">
    <property type="entry name" value="Translation machinery-associated protein 16-like"/>
    <property type="match status" value="1"/>
</dbReference>
<dbReference type="PANTHER" id="PTHR13349:SF2">
    <property type="entry name" value="TRANSLATION MACHINERY-ASSOCIATED PROTEIN 16"/>
    <property type="match status" value="1"/>
</dbReference>
<evidence type="ECO:0000256" key="1">
    <source>
        <dbReference type="ARBA" id="ARBA00034127"/>
    </source>
</evidence>
<dbReference type="PANTHER" id="PTHR13349">
    <property type="entry name" value="TRANSLATION MACHINERY-ASSOCIATED PROTEIN 16"/>
    <property type="match status" value="1"/>
</dbReference>
<comment type="similarity">
    <text evidence="1">Belongs to the TMA16 family.</text>
</comment>
<evidence type="ECO:0000313" key="3">
    <source>
        <dbReference type="EMBL" id="CAK7921157.1"/>
    </source>
</evidence>
<gene>
    <name evidence="3" type="ORF">CAAN4_H10814</name>
</gene>
<name>A0ABP0EPB4_9ASCO</name>
<evidence type="ECO:0000313" key="4">
    <source>
        <dbReference type="Proteomes" id="UP001497600"/>
    </source>
</evidence>
<reference evidence="3 4" key="1">
    <citation type="submission" date="2024-01" db="EMBL/GenBank/DDBJ databases">
        <authorList>
            <consortium name="Genoscope - CEA"/>
            <person name="William W."/>
        </authorList>
    </citation>
    <scope>NUCLEOTIDE SEQUENCE [LARGE SCALE GENOMIC DNA]</scope>
    <source>
        <strain evidence="3 4">29B2s-10</strain>
    </source>
</reference>
<feature type="compositionally biased region" description="Low complexity" evidence="2">
    <location>
        <begin position="1"/>
        <end position="18"/>
    </location>
</feature>
<dbReference type="InterPro" id="IPR021346">
    <property type="entry name" value="Tma16"/>
</dbReference>
<dbReference type="InterPro" id="IPR038356">
    <property type="entry name" value="Tma16_sf"/>
</dbReference>
<evidence type="ECO:0008006" key="5">
    <source>
        <dbReference type="Google" id="ProtNLM"/>
    </source>
</evidence>
<evidence type="ECO:0000256" key="2">
    <source>
        <dbReference type="SAM" id="MobiDB-lite"/>
    </source>
</evidence>
<protein>
    <recommendedName>
        <fullName evidence="5">Translation machinery-associated protein 16</fullName>
    </recommendedName>
</protein>
<dbReference type="Pfam" id="PF11176">
    <property type="entry name" value="Tma16"/>
    <property type="match status" value="1"/>
</dbReference>
<dbReference type="EMBL" id="OZ004260">
    <property type="protein sequence ID" value="CAK7921157.1"/>
    <property type="molecule type" value="Genomic_DNA"/>
</dbReference>
<feature type="region of interest" description="Disordered" evidence="2">
    <location>
        <begin position="1"/>
        <end position="20"/>
    </location>
</feature>
<organism evidence="3 4">
    <name type="scientific">[Candida] anglica</name>
    <dbReference type="NCBI Taxonomy" id="148631"/>
    <lineage>
        <taxon>Eukaryota</taxon>
        <taxon>Fungi</taxon>
        <taxon>Dikarya</taxon>
        <taxon>Ascomycota</taxon>
        <taxon>Saccharomycotina</taxon>
        <taxon>Pichiomycetes</taxon>
        <taxon>Debaryomycetaceae</taxon>
        <taxon>Kurtzmaniella</taxon>
    </lineage>
</organism>